<evidence type="ECO:0000313" key="12">
    <source>
        <dbReference type="Proteomes" id="UP000438699"/>
    </source>
</evidence>
<keyword evidence="5 8" id="KW-0067">ATP-binding</keyword>
<dbReference type="AlphaFoldDB" id="A0A6N6N778"/>
<dbReference type="SUPFAM" id="SSF52540">
    <property type="entry name" value="P-loop containing nucleoside triphosphate hydrolases"/>
    <property type="match status" value="1"/>
</dbReference>
<proteinExistence type="inferred from homology"/>
<comment type="similarity">
    <text evidence="8">Belongs to the CobB/CbiA family.</text>
</comment>
<gene>
    <name evidence="8" type="primary">cbiA</name>
    <name evidence="11" type="ORF">F8A88_01355</name>
</gene>
<evidence type="ECO:0000256" key="7">
    <source>
        <dbReference type="ARBA" id="ARBA00022962"/>
    </source>
</evidence>
<name>A0A6N6N778_9BACT</name>
<dbReference type="Proteomes" id="UP000438699">
    <property type="component" value="Unassembled WGS sequence"/>
</dbReference>
<dbReference type="HAMAP" id="MF_00027">
    <property type="entry name" value="CobB_CbiA"/>
    <property type="match status" value="1"/>
</dbReference>
<dbReference type="NCBIfam" id="NF002204">
    <property type="entry name" value="PRK01077.1"/>
    <property type="match status" value="1"/>
</dbReference>
<evidence type="ECO:0000256" key="3">
    <source>
        <dbReference type="ARBA" id="ARBA00022598"/>
    </source>
</evidence>
<dbReference type="NCBIfam" id="TIGR00379">
    <property type="entry name" value="cobB"/>
    <property type="match status" value="1"/>
</dbReference>
<evidence type="ECO:0000313" key="11">
    <source>
        <dbReference type="EMBL" id="KAB1442947.1"/>
    </source>
</evidence>
<evidence type="ECO:0000256" key="8">
    <source>
        <dbReference type="HAMAP-Rule" id="MF_00027"/>
    </source>
</evidence>
<dbReference type="Gene3D" id="3.40.50.880">
    <property type="match status" value="1"/>
</dbReference>
<dbReference type="InterPro" id="IPR004484">
    <property type="entry name" value="CbiA/CobB_synth"/>
</dbReference>
<keyword evidence="4 8" id="KW-0547">Nucleotide-binding</keyword>
<dbReference type="InterPro" id="IPR002586">
    <property type="entry name" value="CobQ/CobB/MinD/ParA_Nub-bd_dom"/>
</dbReference>
<dbReference type="InterPro" id="IPR027417">
    <property type="entry name" value="P-loop_NTPase"/>
</dbReference>
<keyword evidence="7 8" id="KW-0315">Glutamine amidotransferase</keyword>
<dbReference type="InterPro" id="IPR029062">
    <property type="entry name" value="Class_I_gatase-like"/>
</dbReference>
<evidence type="ECO:0000259" key="9">
    <source>
        <dbReference type="Pfam" id="PF01656"/>
    </source>
</evidence>
<dbReference type="EC" id="6.3.5.11" evidence="8"/>
<comment type="domain">
    <text evidence="8">Comprises of two domains. The C-terminal domain contains the binding site for glutamine and catalyzes the hydrolysis of this substrate to glutamate and ammonia. The N-terminal domain is anticipated to bind ATP and cobyrinate and catalyzes the ultimate synthesis of the diamide product. The ammonia produced via the glutaminase domain is probably translocated to the adjacent domain via a molecular tunnel, where it reacts with an activated intermediate.</text>
</comment>
<evidence type="ECO:0000256" key="5">
    <source>
        <dbReference type="ARBA" id="ARBA00022840"/>
    </source>
</evidence>
<evidence type="ECO:0000256" key="1">
    <source>
        <dbReference type="ARBA" id="ARBA00001946"/>
    </source>
</evidence>
<dbReference type="UniPathway" id="UPA00148">
    <property type="reaction ID" value="UER00231"/>
</dbReference>
<comment type="caution">
    <text evidence="11">The sequence shown here is derived from an EMBL/GenBank/DDBJ whole genome shotgun (WGS) entry which is preliminary data.</text>
</comment>
<protein>
    <recommendedName>
        <fullName evidence="8">Cobyrinate a,c-diamide synthase</fullName>
        <ecNumber evidence="8">6.3.5.11</ecNumber>
    </recommendedName>
    <alternativeName>
        <fullName evidence="8">Cobyrinic acid a,c-diamide synthetase</fullName>
    </alternativeName>
</protein>
<dbReference type="CDD" id="cd03130">
    <property type="entry name" value="GATase1_CobB"/>
    <property type="match status" value="1"/>
</dbReference>
<dbReference type="PROSITE" id="PS51274">
    <property type="entry name" value="GATASE_COBBQ"/>
    <property type="match status" value="1"/>
</dbReference>
<comment type="pathway">
    <text evidence="8">Cofactor biosynthesis; adenosylcobalamin biosynthesis; cob(II)yrinate a,c-diamide from sirohydrochlorin (anaerobic route): step 10/10.</text>
</comment>
<dbReference type="GO" id="GO:0009236">
    <property type="term" value="P:cobalamin biosynthetic process"/>
    <property type="evidence" value="ECO:0007669"/>
    <property type="project" value="UniProtKB-UniRule"/>
</dbReference>
<dbReference type="InterPro" id="IPR011698">
    <property type="entry name" value="GATase_3"/>
</dbReference>
<accession>A0A6N6N778</accession>
<keyword evidence="6 8" id="KW-0460">Magnesium</keyword>
<keyword evidence="12" id="KW-1185">Reference proteome</keyword>
<organism evidence="11 12">
    <name type="scientific">Pseudodesulfovibrio senegalensis</name>
    <dbReference type="NCBI Taxonomy" id="1721087"/>
    <lineage>
        <taxon>Bacteria</taxon>
        <taxon>Pseudomonadati</taxon>
        <taxon>Thermodesulfobacteriota</taxon>
        <taxon>Desulfovibrionia</taxon>
        <taxon>Desulfovibrionales</taxon>
        <taxon>Desulfovibrionaceae</taxon>
    </lineage>
</organism>
<reference evidence="11 12" key="1">
    <citation type="journal article" date="2017" name="Int. J. Syst. Evol. Microbiol.">
        <title>Desulfovibrio senegalensis sp. nov., a mesophilic sulfate reducer isolated from marine sediment.</title>
        <authorList>
            <person name="Thioye A."/>
            <person name="Gam Z.B.A."/>
            <person name="Mbengue M."/>
            <person name="Cayol J.L."/>
            <person name="Joseph-Bartoli M."/>
            <person name="Toure-Kane C."/>
            <person name="Labat M."/>
        </authorList>
    </citation>
    <scope>NUCLEOTIDE SEQUENCE [LARGE SCALE GENOMIC DNA]</scope>
    <source>
        <strain evidence="11 12">DSM 101509</strain>
    </source>
</reference>
<comment type="function">
    <text evidence="8">Catalyzes the ATP-dependent amidation of the two carboxylate groups at positions a and c of cobyrinate, using either L-glutamine or ammonia as the nitrogen source.</text>
</comment>
<keyword evidence="3 8" id="KW-0436">Ligase</keyword>
<feature type="domain" description="CobB/CobQ-like glutamine amidotransferase" evidence="10">
    <location>
        <begin position="246"/>
        <end position="441"/>
    </location>
</feature>
<evidence type="ECO:0000259" key="10">
    <source>
        <dbReference type="Pfam" id="PF07685"/>
    </source>
</evidence>
<evidence type="ECO:0000256" key="2">
    <source>
        <dbReference type="ARBA" id="ARBA00022573"/>
    </source>
</evidence>
<comment type="miscellaneous">
    <text evidence="8">The a and c carboxylates of cobyrinate are activated for nucleophilic attack via formation of a phosphorylated intermediate by ATP. CbiA catalyzes first the amidation of the c-carboxylate, and then that of the a-carboxylate.</text>
</comment>
<feature type="site" description="Increases nucleophilicity of active site Cys" evidence="8">
    <location>
        <position position="435"/>
    </location>
</feature>
<dbReference type="EMBL" id="WAIE01000001">
    <property type="protein sequence ID" value="KAB1442947.1"/>
    <property type="molecule type" value="Genomic_DNA"/>
</dbReference>
<dbReference type="GO" id="GO:0005524">
    <property type="term" value="F:ATP binding"/>
    <property type="evidence" value="ECO:0007669"/>
    <property type="project" value="UniProtKB-UniRule"/>
</dbReference>
<dbReference type="GO" id="GO:0042242">
    <property type="term" value="F:cobyrinic acid a,c-diamide synthase activity"/>
    <property type="evidence" value="ECO:0007669"/>
    <property type="project" value="UniProtKB-UniRule"/>
</dbReference>
<feature type="domain" description="CobQ/CobB/MinD/ParA nucleotide binding" evidence="9">
    <location>
        <begin position="6"/>
        <end position="190"/>
    </location>
</feature>
<dbReference type="OrthoDB" id="9764035at2"/>
<evidence type="ECO:0000256" key="6">
    <source>
        <dbReference type="ARBA" id="ARBA00022842"/>
    </source>
</evidence>
<dbReference type="SUPFAM" id="SSF52317">
    <property type="entry name" value="Class I glutamine amidotransferase-like"/>
    <property type="match status" value="1"/>
</dbReference>
<dbReference type="CDD" id="cd05388">
    <property type="entry name" value="CobB_N"/>
    <property type="match status" value="1"/>
</dbReference>
<comment type="cofactor">
    <cofactor evidence="1 8">
        <name>Mg(2+)</name>
        <dbReference type="ChEBI" id="CHEBI:18420"/>
    </cofactor>
</comment>
<dbReference type="Gene3D" id="3.40.50.300">
    <property type="entry name" value="P-loop containing nucleotide triphosphate hydrolases"/>
    <property type="match status" value="2"/>
</dbReference>
<dbReference type="PANTHER" id="PTHR43873">
    <property type="entry name" value="COBYRINATE A,C-DIAMIDE SYNTHASE"/>
    <property type="match status" value="1"/>
</dbReference>
<sequence length="458" mass="49590">MTRACLIAGTHSGCGKTSVSLGLMRSLARLGLVVQPFKCGPDFIDPGHHAIASGRASHNLDGWMLPPRTNADIFARHAYGADVAVAEGVMGLHDGFSGTCDAGSSAQMARQLDLPVVLVVDARSMARSAAALVGGYVHFDPDVRFAGVIFNRVGSPNHAELLRDAMSALPHVPVLGCLPRNADIALPSRHLGLHMPDDDSGEADVYDRLADWVEGAVNPQELLDAVAPRAIVPPDDPEPEPVRVRMGVARDEAFCFYYEENLRLLRQSGAELVFFSPLHDKNLPDDLDALYLGGGYPELYAFELAQNARMRKQVLAFHQSGRPVYAECGGFMYLMEDIVSEDRGRFTMCGVFPVRARMGERFRALGYREIEVGGDCLLGPAGTVVRGHEFHYSSMEGDPTESERVDALYSVRTRKGPSDAAEGFALGNTLASYIHLHFGSAPVAQAMVEHAACNRENG</sequence>
<feature type="active site" description="Nucleophile" evidence="8">
    <location>
        <position position="328"/>
    </location>
</feature>
<dbReference type="Pfam" id="PF01656">
    <property type="entry name" value="CbiA"/>
    <property type="match status" value="1"/>
</dbReference>
<dbReference type="Pfam" id="PF07685">
    <property type="entry name" value="GATase_3"/>
    <property type="match status" value="1"/>
</dbReference>
<comment type="catalytic activity">
    <reaction evidence="8">
        <text>cob(II)yrinate + 2 L-glutamine + 2 ATP + 2 H2O = cob(II)yrinate a,c diamide + 2 L-glutamate + 2 ADP + 2 phosphate + 2 H(+)</text>
        <dbReference type="Rhea" id="RHEA:26289"/>
        <dbReference type="ChEBI" id="CHEBI:15377"/>
        <dbReference type="ChEBI" id="CHEBI:15378"/>
        <dbReference type="ChEBI" id="CHEBI:29985"/>
        <dbReference type="ChEBI" id="CHEBI:30616"/>
        <dbReference type="ChEBI" id="CHEBI:43474"/>
        <dbReference type="ChEBI" id="CHEBI:58359"/>
        <dbReference type="ChEBI" id="CHEBI:58537"/>
        <dbReference type="ChEBI" id="CHEBI:58894"/>
        <dbReference type="ChEBI" id="CHEBI:456216"/>
        <dbReference type="EC" id="6.3.5.11"/>
    </reaction>
</comment>
<evidence type="ECO:0000256" key="4">
    <source>
        <dbReference type="ARBA" id="ARBA00022741"/>
    </source>
</evidence>
<dbReference type="PANTHER" id="PTHR43873:SF1">
    <property type="entry name" value="COBYRINATE A,C-DIAMIDE SYNTHASE"/>
    <property type="match status" value="1"/>
</dbReference>
<keyword evidence="2 8" id="KW-0169">Cobalamin biosynthesis</keyword>